<dbReference type="InterPro" id="IPR050951">
    <property type="entry name" value="Retrovirus_Pol_polyprotein"/>
</dbReference>
<dbReference type="GO" id="GO:0015074">
    <property type="term" value="P:DNA integration"/>
    <property type="evidence" value="ECO:0007669"/>
    <property type="project" value="InterPro"/>
</dbReference>
<dbReference type="PROSITE" id="PS50994">
    <property type="entry name" value="INTEGRASE"/>
    <property type="match status" value="1"/>
</dbReference>
<feature type="domain" description="Integrase catalytic" evidence="1">
    <location>
        <begin position="147"/>
        <end position="313"/>
    </location>
</feature>
<proteinExistence type="predicted"/>
<dbReference type="PANTHER" id="PTHR37984:SF5">
    <property type="entry name" value="PROTEIN NYNRIN-LIKE"/>
    <property type="match status" value="1"/>
</dbReference>
<dbReference type="InterPro" id="IPR001584">
    <property type="entry name" value="Integrase_cat-core"/>
</dbReference>
<dbReference type="SUPFAM" id="SSF53098">
    <property type="entry name" value="Ribonuclease H-like"/>
    <property type="match status" value="1"/>
</dbReference>
<sequence>MDLNKMQNEFNKAISLIIDAKREDNKSFMNNEEYDRRIEDVKLSKTQTKCKKDYRNIRKYDVILINDKERLIKAMNHDNDSIRYFVKNEELFNILHSTHIAIGHGGRDRMMAEIKLKYCNITKETIMIFLSLCTDCHKKSSNPKRGLVSKPILHSAYNSRAQIDLIDMQSQSINNYRFIMNYQDHLTKFVILKPLKTKRAEEIAYNLMEIYTTFGAPAILHSDNGREFVNSVINELHTMWGDVKIVHGKPRHSQSQGSIERANRDVEDMLATWMAETKSTDWPSGLKFIQFRKNRAFHSGIGRSPYEAMFGCPARLGVASIGLPVEEISSLKSEEDIECILKSNKDEGAEENVPCTSNLEQVTSDIELVDQRKQNILDARQSSAHNLEKQALKMVKTSNRKYDELSVGTTVRLSIPDVDRARGSPRNVLAVVTEVKDDLYKLCTESGFLKHMYTRSELNPCKANLLDLSTVLKSAGQAEKPLSLREAATVNSISGAQGYTRCQCKTKCKTNRCACRSASRICNSKCHGSLPCENKNE</sequence>
<dbReference type="AlphaFoldDB" id="A0A2S2NF81"/>
<dbReference type="PANTHER" id="PTHR37984">
    <property type="entry name" value="PROTEIN CBG26694"/>
    <property type="match status" value="1"/>
</dbReference>
<organism evidence="2">
    <name type="scientific">Schizaphis graminum</name>
    <name type="common">Green bug aphid</name>
    <dbReference type="NCBI Taxonomy" id="13262"/>
    <lineage>
        <taxon>Eukaryota</taxon>
        <taxon>Metazoa</taxon>
        <taxon>Ecdysozoa</taxon>
        <taxon>Arthropoda</taxon>
        <taxon>Hexapoda</taxon>
        <taxon>Insecta</taxon>
        <taxon>Pterygota</taxon>
        <taxon>Neoptera</taxon>
        <taxon>Paraneoptera</taxon>
        <taxon>Hemiptera</taxon>
        <taxon>Sternorrhyncha</taxon>
        <taxon>Aphidomorpha</taxon>
        <taxon>Aphidoidea</taxon>
        <taxon>Aphididae</taxon>
        <taxon>Aphidini</taxon>
        <taxon>Schizaphis</taxon>
    </lineage>
</organism>
<dbReference type="EMBL" id="GGMR01003242">
    <property type="protein sequence ID" value="MBY15861.1"/>
    <property type="molecule type" value="Transcribed_RNA"/>
</dbReference>
<reference evidence="2" key="1">
    <citation type="submission" date="2018-04" db="EMBL/GenBank/DDBJ databases">
        <title>Transcriptome of Schizaphis graminum biotype I.</title>
        <authorList>
            <person name="Scully E.D."/>
            <person name="Geib S.M."/>
            <person name="Palmer N.A."/>
            <person name="Koch K."/>
            <person name="Bradshaw J."/>
            <person name="Heng-Moss T."/>
            <person name="Sarath G."/>
        </authorList>
    </citation>
    <scope>NUCLEOTIDE SEQUENCE</scope>
</reference>
<dbReference type="InterPro" id="IPR012337">
    <property type="entry name" value="RNaseH-like_sf"/>
</dbReference>
<name>A0A2S2NF81_SCHGA</name>
<evidence type="ECO:0000259" key="1">
    <source>
        <dbReference type="PROSITE" id="PS50994"/>
    </source>
</evidence>
<protein>
    <submittedName>
        <fullName evidence="2">KRAB-A domain-containing protein 2</fullName>
    </submittedName>
</protein>
<gene>
    <name evidence="2" type="primary">KRBA2_24</name>
    <name evidence="2" type="ORF">g.106902</name>
</gene>
<dbReference type="Gene3D" id="3.30.420.10">
    <property type="entry name" value="Ribonuclease H-like superfamily/Ribonuclease H"/>
    <property type="match status" value="1"/>
</dbReference>
<dbReference type="GO" id="GO:0003676">
    <property type="term" value="F:nucleic acid binding"/>
    <property type="evidence" value="ECO:0007669"/>
    <property type="project" value="InterPro"/>
</dbReference>
<dbReference type="InterPro" id="IPR036397">
    <property type="entry name" value="RNaseH_sf"/>
</dbReference>
<accession>A0A2S2NF81</accession>
<evidence type="ECO:0000313" key="2">
    <source>
        <dbReference type="EMBL" id="MBY15861.1"/>
    </source>
</evidence>